<protein>
    <submittedName>
        <fullName evidence="1">Uncharacterized protein</fullName>
    </submittedName>
</protein>
<name>A0A1H8F788_9PROT</name>
<accession>A0A1H8F788</accession>
<sequence length="203" mass="23173">MPQFEGQRLNSLNELVALMNELYPQAVPVGGRDPGQQYSKIYDARCKFMRAELIHGKIFHDLILPLYRCSRSNVGETFGQESSSGEVNTFLSSFGSPEYHPGSEIAREILEPVLNFGGYKKTVTLFEWITLPFNHQITRSSMDEIDFILLVRRLRIMPDGSVILDGHGPMRQRNGKTFSHWPFHGYRTGNAGQYFFNGGFDFQ</sequence>
<gene>
    <name evidence="1" type="ORF">SAMN05216404_103249</name>
</gene>
<dbReference type="AlphaFoldDB" id="A0A1H8F788"/>
<reference evidence="1 2" key="1">
    <citation type="submission" date="2016-10" db="EMBL/GenBank/DDBJ databases">
        <authorList>
            <person name="de Groot N.N."/>
        </authorList>
    </citation>
    <scope>NUCLEOTIDE SEQUENCE [LARGE SCALE GENOMIC DNA]</scope>
    <source>
        <strain evidence="1 2">Nl18</strain>
    </source>
</reference>
<proteinExistence type="predicted"/>
<evidence type="ECO:0000313" key="2">
    <source>
        <dbReference type="Proteomes" id="UP000183898"/>
    </source>
</evidence>
<evidence type="ECO:0000313" key="1">
    <source>
        <dbReference type="EMBL" id="SEN27582.1"/>
    </source>
</evidence>
<organism evidence="1 2">
    <name type="scientific">Nitrosospira multiformis</name>
    <dbReference type="NCBI Taxonomy" id="1231"/>
    <lineage>
        <taxon>Bacteria</taxon>
        <taxon>Pseudomonadati</taxon>
        <taxon>Pseudomonadota</taxon>
        <taxon>Betaproteobacteria</taxon>
        <taxon>Nitrosomonadales</taxon>
        <taxon>Nitrosomonadaceae</taxon>
        <taxon>Nitrosospira</taxon>
    </lineage>
</organism>
<dbReference type="EMBL" id="FOCT01000003">
    <property type="protein sequence ID" value="SEN27582.1"/>
    <property type="molecule type" value="Genomic_DNA"/>
</dbReference>
<dbReference type="Proteomes" id="UP000183898">
    <property type="component" value="Unassembled WGS sequence"/>
</dbReference>